<accession>J9H8B4</accession>
<organism evidence="1">
    <name type="scientific">gut metagenome</name>
    <dbReference type="NCBI Taxonomy" id="749906"/>
    <lineage>
        <taxon>unclassified sequences</taxon>
        <taxon>metagenomes</taxon>
        <taxon>organismal metagenomes</taxon>
    </lineage>
</organism>
<gene>
    <name evidence="1" type="ORF">EVA_00845</name>
</gene>
<sequence length="141" mass="16471">MELLTIKHTDFTMTIECGKFDTIWTKAKNNIGEQQLFSKYSWTDGVLSVIRHTDNGEQQIENGKSADAIFFDNADYPIWVEFEDYVMDAQFGSELQGDNERFTFRRHILAGFLNYGNEIGRSEIHLIYKTKEKLKSFTFSF</sequence>
<dbReference type="EMBL" id="AMCI01000146">
    <property type="protein sequence ID" value="EJX10625.1"/>
    <property type="molecule type" value="Genomic_DNA"/>
</dbReference>
<comment type="caution">
    <text evidence="1">The sequence shown here is derived from an EMBL/GenBank/DDBJ whole genome shotgun (WGS) entry which is preliminary data.</text>
</comment>
<reference evidence="1" key="1">
    <citation type="journal article" date="2012" name="PLoS ONE">
        <title>Gene sets for utilization of primary and secondary nutrition supplies in the distal gut of endangered iberian lynx.</title>
        <authorList>
            <person name="Alcaide M."/>
            <person name="Messina E."/>
            <person name="Richter M."/>
            <person name="Bargiela R."/>
            <person name="Peplies J."/>
            <person name="Huws S.A."/>
            <person name="Newbold C.J."/>
            <person name="Golyshin P.N."/>
            <person name="Simon M.A."/>
            <person name="Lopez G."/>
            <person name="Yakimov M.M."/>
            <person name="Ferrer M."/>
        </authorList>
    </citation>
    <scope>NUCLEOTIDE SEQUENCE</scope>
</reference>
<dbReference type="AlphaFoldDB" id="J9H8B4"/>
<evidence type="ECO:0000313" key="1">
    <source>
        <dbReference type="EMBL" id="EJX10625.1"/>
    </source>
</evidence>
<protein>
    <submittedName>
        <fullName evidence="1">Uncharacterized protein</fullName>
    </submittedName>
</protein>
<name>J9H8B4_9ZZZZ</name>
<proteinExistence type="predicted"/>